<name>A0A284RMP8_ARMOS</name>
<dbReference type="GO" id="GO:0006611">
    <property type="term" value="P:protein export from nucleus"/>
    <property type="evidence" value="ECO:0007669"/>
    <property type="project" value="TreeGrafter"/>
</dbReference>
<dbReference type="InterPro" id="IPR001494">
    <property type="entry name" value="Importin-beta_N"/>
</dbReference>
<keyword evidence="9" id="KW-0261">Viral envelope protein</keyword>
<keyword evidence="7" id="KW-0539">Nucleus</keyword>
<evidence type="ECO:0000256" key="4">
    <source>
        <dbReference type="ARBA" id="ARBA00022448"/>
    </source>
</evidence>
<dbReference type="InterPro" id="IPR005043">
    <property type="entry name" value="XPO2_C"/>
</dbReference>
<dbReference type="PROSITE" id="PS50166">
    <property type="entry name" value="IMPORTIN_B_NT"/>
    <property type="match status" value="1"/>
</dbReference>
<comment type="subcellular location">
    <subcellularLocation>
        <location evidence="2">Cytoplasm</location>
    </subcellularLocation>
    <subcellularLocation>
        <location evidence="1">Nucleus</location>
    </subcellularLocation>
</comment>
<dbReference type="SUPFAM" id="SSF48371">
    <property type="entry name" value="ARM repeat"/>
    <property type="match status" value="1"/>
</dbReference>
<evidence type="ECO:0000256" key="5">
    <source>
        <dbReference type="ARBA" id="ARBA00022490"/>
    </source>
</evidence>
<dbReference type="STRING" id="47428.A0A284RMP8"/>
<evidence type="ECO:0000256" key="2">
    <source>
        <dbReference type="ARBA" id="ARBA00004496"/>
    </source>
</evidence>
<dbReference type="InterPro" id="IPR016024">
    <property type="entry name" value="ARM-type_fold"/>
</dbReference>
<dbReference type="PANTHER" id="PTHR10997">
    <property type="entry name" value="IMPORTIN-7, 8, 11"/>
    <property type="match status" value="1"/>
</dbReference>
<comment type="similarity">
    <text evidence="3">Belongs to the XPO2/CSE1 family.</text>
</comment>
<accession>A0A284RMP8</accession>
<gene>
    <name evidence="9" type="ORF">ARMOST_13376</name>
</gene>
<dbReference type="AlphaFoldDB" id="A0A284RMP8"/>
<keyword evidence="4" id="KW-0813">Transport</keyword>
<keyword evidence="5" id="KW-0963">Cytoplasm</keyword>
<evidence type="ECO:0000256" key="7">
    <source>
        <dbReference type="ARBA" id="ARBA00023242"/>
    </source>
</evidence>
<protein>
    <submittedName>
        <fullName evidence="9">Related to CSE1-Nuclear envelope protein that mediates the nuclear export of importin alpha</fullName>
    </submittedName>
</protein>
<dbReference type="OMA" id="AENEFLM"/>
<dbReference type="Proteomes" id="UP000219338">
    <property type="component" value="Unassembled WGS sequence"/>
</dbReference>
<dbReference type="InterPro" id="IPR013713">
    <property type="entry name" value="XPO2_central"/>
</dbReference>
<dbReference type="GO" id="GO:0031267">
    <property type="term" value="F:small GTPase binding"/>
    <property type="evidence" value="ECO:0007669"/>
    <property type="project" value="InterPro"/>
</dbReference>
<evidence type="ECO:0000256" key="6">
    <source>
        <dbReference type="ARBA" id="ARBA00022927"/>
    </source>
</evidence>
<reference evidence="10" key="1">
    <citation type="journal article" date="2017" name="Nat. Ecol. Evol.">
        <title>Genome expansion and lineage-specific genetic innovations in the forest pathogenic fungi Armillaria.</title>
        <authorList>
            <person name="Sipos G."/>
            <person name="Prasanna A.N."/>
            <person name="Walter M.C."/>
            <person name="O'Connor E."/>
            <person name="Balint B."/>
            <person name="Krizsan K."/>
            <person name="Kiss B."/>
            <person name="Hess J."/>
            <person name="Varga T."/>
            <person name="Slot J."/>
            <person name="Riley R."/>
            <person name="Boka B."/>
            <person name="Rigling D."/>
            <person name="Barry K."/>
            <person name="Lee J."/>
            <person name="Mihaltcheva S."/>
            <person name="LaButti K."/>
            <person name="Lipzen A."/>
            <person name="Waldron R."/>
            <person name="Moloney N.M."/>
            <person name="Sperisen C."/>
            <person name="Kredics L."/>
            <person name="Vagvoelgyi C."/>
            <person name="Patrignani A."/>
            <person name="Fitzpatrick D."/>
            <person name="Nagy I."/>
            <person name="Doyle S."/>
            <person name="Anderson J.B."/>
            <person name="Grigoriev I.V."/>
            <person name="Gueldener U."/>
            <person name="Muensterkoetter M."/>
            <person name="Nagy L.G."/>
        </authorList>
    </citation>
    <scope>NUCLEOTIDE SEQUENCE [LARGE SCALE GENOMIC DNA]</scope>
    <source>
        <strain evidence="10">C18/9</strain>
    </source>
</reference>
<dbReference type="GO" id="GO:0005635">
    <property type="term" value="C:nuclear envelope"/>
    <property type="evidence" value="ECO:0007669"/>
    <property type="project" value="TreeGrafter"/>
</dbReference>
<keyword evidence="10" id="KW-1185">Reference proteome</keyword>
<dbReference type="PANTHER" id="PTHR10997:SF8">
    <property type="entry name" value="EXPORTIN-2"/>
    <property type="match status" value="1"/>
</dbReference>
<keyword evidence="6" id="KW-0653">Protein transport</keyword>
<dbReference type="Pfam" id="PF03378">
    <property type="entry name" value="CAS_CSE1"/>
    <property type="match status" value="1"/>
</dbReference>
<dbReference type="Pfam" id="PF08506">
    <property type="entry name" value="Cse1"/>
    <property type="match status" value="1"/>
</dbReference>
<dbReference type="GO" id="GO:0005049">
    <property type="term" value="F:nuclear export signal receptor activity"/>
    <property type="evidence" value="ECO:0007669"/>
    <property type="project" value="TreeGrafter"/>
</dbReference>
<evidence type="ECO:0000256" key="1">
    <source>
        <dbReference type="ARBA" id="ARBA00004123"/>
    </source>
</evidence>
<proteinExistence type="inferred from homology"/>
<dbReference type="Gene3D" id="1.25.10.10">
    <property type="entry name" value="Leucine-rich Repeat Variant"/>
    <property type="match status" value="1"/>
</dbReference>
<evidence type="ECO:0000313" key="10">
    <source>
        <dbReference type="Proteomes" id="UP000219338"/>
    </source>
</evidence>
<dbReference type="GO" id="GO:0005829">
    <property type="term" value="C:cytosol"/>
    <property type="evidence" value="ECO:0007669"/>
    <property type="project" value="TreeGrafter"/>
</dbReference>
<dbReference type="EMBL" id="FUEG01000011">
    <property type="protein sequence ID" value="SJL09994.1"/>
    <property type="molecule type" value="Genomic_DNA"/>
</dbReference>
<organism evidence="9 10">
    <name type="scientific">Armillaria ostoyae</name>
    <name type="common">Armillaria root rot fungus</name>
    <dbReference type="NCBI Taxonomy" id="47428"/>
    <lineage>
        <taxon>Eukaryota</taxon>
        <taxon>Fungi</taxon>
        <taxon>Dikarya</taxon>
        <taxon>Basidiomycota</taxon>
        <taxon>Agaricomycotina</taxon>
        <taxon>Agaricomycetes</taxon>
        <taxon>Agaricomycetidae</taxon>
        <taxon>Agaricales</taxon>
        <taxon>Marasmiineae</taxon>
        <taxon>Physalacriaceae</taxon>
        <taxon>Armillaria</taxon>
    </lineage>
</organism>
<dbReference type="Pfam" id="PF03810">
    <property type="entry name" value="IBN_N"/>
    <property type="match status" value="1"/>
</dbReference>
<keyword evidence="9" id="KW-0946">Virion</keyword>
<dbReference type="GO" id="GO:0006606">
    <property type="term" value="P:protein import into nucleus"/>
    <property type="evidence" value="ECO:0007669"/>
    <property type="project" value="TreeGrafter"/>
</dbReference>
<sequence length="1003" mass="112461">MSELPQLLLASLNPATRKQAEQSLDAFSAQQGFLSHLLRLVLDQSQERAVRLSGSVYLKNIAKLKWEEDVQPLAEQDKVVLRSELVPAMLALSNPTDKAIRAQVAESVSLIAELDFPEKWPNLIDQLVSSLSATDYNINVGVLQTAHSIFNQWRAHVRSDQLFTEINFVFSKFMDPFLQLFRQTATLLLSNPSPNPALTTPTSNYMTLAQSMVLLIEIFHDFTCQDLPPAIEDTHAEFFGTTQGWFHNFMPWNPQELRGDVSRRPYSFPSLADQDQNSGDCRGKSFINQISLLAHWIFQLFLKLYPEQLQQSGAVQTLVQDVWSLVGSNQLPNISDDHLVSQALRFISTAIRSGHYQSLFSSPNIVSSLVEGVVVPNTSLREHDVEQFEDDPLEYIRLDLSLSSAGTDLATRRHSAADVLQALVSSGYETATTEIVGKWIETGLKQYEANKTENWRAKDSAIYLLTAVATKGQTTQQGVTSTNTLVDVIKFFSERVFQDLEASAGTVHPILQVDAIRFLYTFRNQLTKPQLMSVLPLLIRHLGSANYVCCTYAAITIDRILFIKQGGQLLFTQTDVHDFAADLLNALLTKIESAGTPEKMAENDHLMKCVMRVVFTAREGLTPRYEQTLGRLVAILGVISKNPSNPKFDQYIFESISGLIRFIASGNPAYLATFEQALFGPFTVILQQDIDQYIPYVFQLLAQMLEMHSKDVPAEYRSLLPFLLMPAIWQQKGSVPGLVKLLSAYLSHDSKEMVANRQIATVLGVIQQRLIPSKQNDGWGFELLRAVVRYVDGASLQQYLRDVIMTILKRMQATKTDKFIYLFAQFLLFSFAIEVPGGLSIDFILSTIESIQTNLWSQILINFILPEASKIPVKDRKVAVVGLTRLLTGTQYMLIEPSIRTWSPLFTVLVRQFNEPQYLEGPKDDTAVGLTEIDYEEATAGYQAAFSRLAASESAPDDPVAYVRNPKQYLAERLMAMDRQKMGVLVSSADRDVVGPFLQSMGL</sequence>
<evidence type="ECO:0000259" key="8">
    <source>
        <dbReference type="PROSITE" id="PS50166"/>
    </source>
</evidence>
<dbReference type="InterPro" id="IPR011989">
    <property type="entry name" value="ARM-like"/>
</dbReference>
<dbReference type="SMART" id="SM00913">
    <property type="entry name" value="IBN_N"/>
    <property type="match status" value="1"/>
</dbReference>
<evidence type="ECO:0000313" key="9">
    <source>
        <dbReference type="EMBL" id="SJL09994.1"/>
    </source>
</evidence>
<evidence type="ECO:0000256" key="3">
    <source>
        <dbReference type="ARBA" id="ARBA00008669"/>
    </source>
</evidence>
<dbReference type="OrthoDB" id="3268246at2759"/>
<feature type="domain" description="Importin N-terminal" evidence="8">
    <location>
        <begin position="20"/>
        <end position="91"/>
    </location>
</feature>